<dbReference type="Proteomes" id="UP000268014">
    <property type="component" value="Unassembled WGS sequence"/>
</dbReference>
<protein>
    <submittedName>
        <fullName evidence="1">Uncharacterized protein</fullName>
    </submittedName>
</protein>
<evidence type="ECO:0000313" key="1">
    <source>
        <dbReference type="EMBL" id="VDO49297.1"/>
    </source>
</evidence>
<dbReference type="AlphaFoldDB" id="A0A3P7WQN0"/>
<evidence type="ECO:0000313" key="2">
    <source>
        <dbReference type="Proteomes" id="UP000268014"/>
    </source>
</evidence>
<accession>A0A3P7WQN0</accession>
<reference evidence="1 2" key="1">
    <citation type="submission" date="2018-11" db="EMBL/GenBank/DDBJ databases">
        <authorList>
            <consortium name="Pathogen Informatics"/>
        </authorList>
    </citation>
    <scope>NUCLEOTIDE SEQUENCE [LARGE SCALE GENOMIC DNA]</scope>
    <source>
        <strain evidence="1 2">MHpl1</strain>
    </source>
</reference>
<proteinExistence type="predicted"/>
<gene>
    <name evidence="1" type="ORF">HPLM_LOCUS13475</name>
</gene>
<name>A0A3P7WQN0_HAEPC</name>
<organism evidence="1 2">
    <name type="scientific">Haemonchus placei</name>
    <name type="common">Barber's pole worm</name>
    <dbReference type="NCBI Taxonomy" id="6290"/>
    <lineage>
        <taxon>Eukaryota</taxon>
        <taxon>Metazoa</taxon>
        <taxon>Ecdysozoa</taxon>
        <taxon>Nematoda</taxon>
        <taxon>Chromadorea</taxon>
        <taxon>Rhabditida</taxon>
        <taxon>Rhabditina</taxon>
        <taxon>Rhabditomorpha</taxon>
        <taxon>Strongyloidea</taxon>
        <taxon>Trichostrongylidae</taxon>
        <taxon>Haemonchus</taxon>
    </lineage>
</organism>
<dbReference type="EMBL" id="UZAF01018222">
    <property type="protein sequence ID" value="VDO49297.1"/>
    <property type="molecule type" value="Genomic_DNA"/>
</dbReference>
<keyword evidence="2" id="KW-1185">Reference proteome</keyword>
<sequence>MLNRIPFVTAAFSLECYCQDHLLHHPHHPIDRLTNFF</sequence>